<dbReference type="InterPro" id="IPR032508">
    <property type="entry name" value="FecR_C"/>
</dbReference>
<dbReference type="RefSeq" id="WP_375556487.1">
    <property type="nucleotide sequence ID" value="NZ_JBBVGT010000002.1"/>
</dbReference>
<organism evidence="4 5">
    <name type="scientific">Albibacterium profundi</name>
    <dbReference type="NCBI Taxonomy" id="3134906"/>
    <lineage>
        <taxon>Bacteria</taxon>
        <taxon>Pseudomonadati</taxon>
        <taxon>Bacteroidota</taxon>
        <taxon>Sphingobacteriia</taxon>
        <taxon>Sphingobacteriales</taxon>
        <taxon>Sphingobacteriaceae</taxon>
        <taxon>Albibacterium</taxon>
    </lineage>
</organism>
<keyword evidence="5" id="KW-1185">Reference proteome</keyword>
<name>A0ABV5CBK2_9SPHI</name>
<evidence type="ECO:0000259" key="2">
    <source>
        <dbReference type="Pfam" id="PF04773"/>
    </source>
</evidence>
<evidence type="ECO:0000313" key="4">
    <source>
        <dbReference type="EMBL" id="MFB5944928.1"/>
    </source>
</evidence>
<dbReference type="Proteomes" id="UP001580928">
    <property type="component" value="Unassembled WGS sequence"/>
</dbReference>
<feature type="transmembrane region" description="Helical" evidence="1">
    <location>
        <begin position="88"/>
        <end position="109"/>
    </location>
</feature>
<keyword evidence="1" id="KW-0812">Transmembrane</keyword>
<comment type="caution">
    <text evidence="4">The sequence shown here is derived from an EMBL/GenBank/DDBJ whole genome shotgun (WGS) entry which is preliminary data.</text>
</comment>
<keyword evidence="1" id="KW-0472">Membrane</keyword>
<dbReference type="PIRSF" id="PIRSF018266">
    <property type="entry name" value="FecR"/>
    <property type="match status" value="1"/>
</dbReference>
<dbReference type="PANTHER" id="PTHR30273">
    <property type="entry name" value="PERIPLASMIC SIGNAL SENSOR AND SIGMA FACTOR ACTIVATOR FECR-RELATED"/>
    <property type="match status" value="1"/>
</dbReference>
<dbReference type="Gene3D" id="3.55.50.30">
    <property type="match status" value="1"/>
</dbReference>
<evidence type="ECO:0000259" key="3">
    <source>
        <dbReference type="Pfam" id="PF16344"/>
    </source>
</evidence>
<evidence type="ECO:0000256" key="1">
    <source>
        <dbReference type="SAM" id="Phobius"/>
    </source>
</evidence>
<dbReference type="InterPro" id="IPR012373">
    <property type="entry name" value="Ferrdict_sens_TM"/>
</dbReference>
<dbReference type="InterPro" id="IPR006860">
    <property type="entry name" value="FecR"/>
</dbReference>
<feature type="domain" description="FecR protein" evidence="2">
    <location>
        <begin position="120"/>
        <end position="211"/>
    </location>
</feature>
<protein>
    <submittedName>
        <fullName evidence="4">FecR domain-containing protein</fullName>
    </submittedName>
</protein>
<feature type="domain" description="Protein FecR C-terminal" evidence="3">
    <location>
        <begin position="254"/>
        <end position="321"/>
    </location>
</feature>
<accession>A0ABV5CBK2</accession>
<dbReference type="EMBL" id="JBBVGT010000002">
    <property type="protein sequence ID" value="MFB5944928.1"/>
    <property type="molecule type" value="Genomic_DNA"/>
</dbReference>
<keyword evidence="1" id="KW-1133">Transmembrane helix</keyword>
<sequence length="324" mass="37011">MNKHVNDDILTKYLVGEASEEEKALVEAWIAASEENQKQYRDFKLLWATSEKLALTSKIDENLAWNRFQQRLADEKPSAETKKSSWSWLKVAAGIILVSLGAWGAFYAYNQSSLNQLIVETGNYSKIDTLSDGSVITLNRHSKVQYPTHFANKHRTVKLIEGEAFFDVAPDANKPFHVIINDIDVKVVGTSFNIKINEETTELIVETGVVEVRKEHVVVRLKRDETVEIDRDSHDLKKGSVQDQLYKYYRNNKLIADGTPLYRVVDVLNDAYDVHIVIEGVELENLELNTTLTYNNSIRSNLDLICETFGIKMKKRGEQIVLYK</sequence>
<dbReference type="Gene3D" id="2.60.120.1440">
    <property type="match status" value="1"/>
</dbReference>
<reference evidence="4 5" key="1">
    <citation type="submission" date="2024-04" db="EMBL/GenBank/DDBJ databases">
        <title>Albibacterium profundi sp. nov., isolated from sediment of the Challenger Deep of Mariana Trench.</title>
        <authorList>
            <person name="Wang Y."/>
        </authorList>
    </citation>
    <scope>NUCLEOTIDE SEQUENCE [LARGE SCALE GENOMIC DNA]</scope>
    <source>
        <strain evidence="4 5">RHL897</strain>
    </source>
</reference>
<dbReference type="PANTHER" id="PTHR30273:SF2">
    <property type="entry name" value="PROTEIN FECR"/>
    <property type="match status" value="1"/>
</dbReference>
<gene>
    <name evidence="4" type="ORF">WKR92_03700</name>
</gene>
<proteinExistence type="predicted"/>
<evidence type="ECO:0000313" key="5">
    <source>
        <dbReference type="Proteomes" id="UP001580928"/>
    </source>
</evidence>
<dbReference type="Pfam" id="PF16344">
    <property type="entry name" value="FecR_C"/>
    <property type="match status" value="1"/>
</dbReference>
<dbReference type="Pfam" id="PF04773">
    <property type="entry name" value="FecR"/>
    <property type="match status" value="1"/>
</dbReference>